<dbReference type="PROSITE" id="PS50041">
    <property type="entry name" value="C_TYPE_LECTIN_2"/>
    <property type="match status" value="1"/>
</dbReference>
<dbReference type="PANTHER" id="PTHR22991:SF40">
    <property type="entry name" value="PROTEIN CBG13490"/>
    <property type="match status" value="1"/>
</dbReference>
<feature type="domain" description="C-type lectin" evidence="3">
    <location>
        <begin position="359"/>
        <end position="468"/>
    </location>
</feature>
<dbReference type="CDD" id="cd00037">
    <property type="entry name" value="CLECT"/>
    <property type="match status" value="1"/>
</dbReference>
<dbReference type="InterPro" id="IPR001304">
    <property type="entry name" value="C-type_lectin-like"/>
</dbReference>
<dbReference type="SMART" id="SM00034">
    <property type="entry name" value="CLECT"/>
    <property type="match status" value="1"/>
</dbReference>
<keyword evidence="1" id="KW-1015">Disulfide bond</keyword>
<organism evidence="4 5">
    <name type="scientific">Pristionchus fissidentatus</name>
    <dbReference type="NCBI Taxonomy" id="1538716"/>
    <lineage>
        <taxon>Eukaryota</taxon>
        <taxon>Metazoa</taxon>
        <taxon>Ecdysozoa</taxon>
        <taxon>Nematoda</taxon>
        <taxon>Chromadorea</taxon>
        <taxon>Rhabditida</taxon>
        <taxon>Rhabditina</taxon>
        <taxon>Diplogasteromorpha</taxon>
        <taxon>Diplogasteroidea</taxon>
        <taxon>Neodiplogasteridae</taxon>
        <taxon>Pristionchus</taxon>
    </lineage>
</organism>
<evidence type="ECO:0000259" key="3">
    <source>
        <dbReference type="PROSITE" id="PS50041"/>
    </source>
</evidence>
<dbReference type="InterPro" id="IPR016186">
    <property type="entry name" value="C-type_lectin-like/link_sf"/>
</dbReference>
<gene>
    <name evidence="4" type="ORF">PFISCL1PPCAC_5474</name>
</gene>
<dbReference type="InterPro" id="IPR050976">
    <property type="entry name" value="Snaclec"/>
</dbReference>
<dbReference type="Proteomes" id="UP001432322">
    <property type="component" value="Unassembled WGS sequence"/>
</dbReference>
<feature type="non-terminal residue" evidence="4">
    <location>
        <position position="1"/>
    </location>
</feature>
<evidence type="ECO:0000256" key="1">
    <source>
        <dbReference type="ARBA" id="ARBA00023157"/>
    </source>
</evidence>
<comment type="caution">
    <text evidence="4">The sequence shown here is derived from an EMBL/GenBank/DDBJ whole genome shotgun (WGS) entry which is preliminary data.</text>
</comment>
<keyword evidence="2" id="KW-0732">Signal</keyword>
<name>A0AAV5V5U6_9BILA</name>
<protein>
    <recommendedName>
        <fullName evidence="3">C-type lectin domain-containing protein</fullName>
    </recommendedName>
</protein>
<dbReference type="EMBL" id="BTSY01000002">
    <property type="protein sequence ID" value="GMT14177.1"/>
    <property type="molecule type" value="Genomic_DNA"/>
</dbReference>
<dbReference type="PANTHER" id="PTHR22991">
    <property type="entry name" value="PROTEIN CBG13490"/>
    <property type="match status" value="1"/>
</dbReference>
<reference evidence="4" key="1">
    <citation type="submission" date="2023-10" db="EMBL/GenBank/DDBJ databases">
        <title>Genome assembly of Pristionchus species.</title>
        <authorList>
            <person name="Yoshida K."/>
            <person name="Sommer R.J."/>
        </authorList>
    </citation>
    <scope>NUCLEOTIDE SEQUENCE</scope>
    <source>
        <strain evidence="4">RS5133</strain>
    </source>
</reference>
<dbReference type="AlphaFoldDB" id="A0AAV5V5U6"/>
<dbReference type="Pfam" id="PF00059">
    <property type="entry name" value="Lectin_C"/>
    <property type="match status" value="1"/>
</dbReference>
<evidence type="ECO:0000313" key="5">
    <source>
        <dbReference type="Proteomes" id="UP001432322"/>
    </source>
</evidence>
<evidence type="ECO:0000256" key="2">
    <source>
        <dbReference type="SAM" id="SignalP"/>
    </source>
</evidence>
<accession>A0AAV5V5U6</accession>
<sequence>LTPLFIQSSGKMRALLLSFLLAAVSLNDVGAFIYTCNEISNTLLPQKLAIPSKYACVVLQDVLPPSTPWLSSVFVRDDASGKQYSLSSFSSLPSQPCITGDGPWRLIADFPNDIDCTYEVTLLFSSTPTNLIVIQPHAYEKMAGPGDDLTFVSPRGGINLNWHYMGEVTGFEQLNFYSGVGAGPEEDLYPIGSIFTNDFAEGRDTDIFDPVVTVKVPSNITVEITYTTFADKALNVFGYPGYSVTVMSSGRATTFQEQNTMKVVQAQYGRPTSVHVSASIKFDAGNDHKLKLQAFCGEDKCAERMKKKSTEIDWMLNAEKFRVNYVTGLNTTQIGKNSDNVVISVVSSRSRCDDDFYQLGDHCYQVSDSSSTFAAAEESCVLKGGHLASIHSEDTNTLIQYLAANAPIGVFIGLRKEIGQKFKWIDGTPLDYNNGHLDEFGGDCSIMGTFTGTWSNSDCDLAFRYVCEKNAN</sequence>
<proteinExistence type="predicted"/>
<dbReference type="Gene3D" id="3.10.100.10">
    <property type="entry name" value="Mannose-Binding Protein A, subunit A"/>
    <property type="match status" value="1"/>
</dbReference>
<keyword evidence="5" id="KW-1185">Reference proteome</keyword>
<feature type="chain" id="PRO_5043753131" description="C-type lectin domain-containing protein" evidence="2">
    <location>
        <begin position="32"/>
        <end position="472"/>
    </location>
</feature>
<feature type="signal peptide" evidence="2">
    <location>
        <begin position="1"/>
        <end position="31"/>
    </location>
</feature>
<evidence type="ECO:0000313" key="4">
    <source>
        <dbReference type="EMBL" id="GMT14177.1"/>
    </source>
</evidence>
<dbReference type="SUPFAM" id="SSF56436">
    <property type="entry name" value="C-type lectin-like"/>
    <property type="match status" value="1"/>
</dbReference>
<dbReference type="InterPro" id="IPR016187">
    <property type="entry name" value="CTDL_fold"/>
</dbReference>